<comment type="pathway">
    <text evidence="2">Protein modification; protein glycosylation.</text>
</comment>
<dbReference type="OrthoDB" id="265955at2759"/>
<dbReference type="PANTHER" id="PTHR12646">
    <property type="entry name" value="NOT56 - RELATED"/>
    <property type="match status" value="1"/>
</dbReference>
<comment type="subcellular location">
    <subcellularLocation>
        <location evidence="1">Endoplasmic reticulum membrane</location>
        <topology evidence="1">Multi-pass membrane protein</topology>
    </subcellularLocation>
</comment>
<feature type="transmembrane region" description="Helical" evidence="12">
    <location>
        <begin position="477"/>
        <end position="499"/>
    </location>
</feature>
<dbReference type="SMART" id="SM01050">
    <property type="entry name" value="CactinC_cactus"/>
    <property type="match status" value="1"/>
</dbReference>
<comment type="caution">
    <text evidence="14">The sequence shown here is derived from an EMBL/GenBank/DDBJ whole genome shotgun (WGS) entry which is preliminary data.</text>
</comment>
<name>A0A9P1MYA6_9PELO</name>
<comment type="catalytic activity">
    <reaction evidence="10">
        <text>an alpha-D-Man-(1-&gt;2)-alpha-D-Man-(1-&gt;2)-alpha-D-Man-(1-&gt;3)-[alpha-D-Man-(1-&gt;6)]-beta-D-Man-(1-&gt;4)-beta-D-GlcNAc-(1-&gt;4)-alpha-D-GlcNAc-diphospho-di-trans,poly-cis-dolichol + a di-trans,poly-cis-dolichyl beta-D-mannosyl phosphate = an alpha-D-Man-(1-&gt;2)-alpha-D-Man-(1-&gt;2)-alpha-D-Man-(1-&gt;3)-[alpha-D-Man-(1-&gt;3)-alpha-D-Man-(1-&gt;6)]-beta-D-Man-(1-&gt;4)-beta-D-GlcNAc-(1-&gt;4)-alpha-D-GlcNAc-diphospho-di-trans,poly-cis-dolichol + a di-trans,poly-cis-dolichyl phosphate + H(+)</text>
        <dbReference type="Rhea" id="RHEA:29527"/>
        <dbReference type="Rhea" id="RHEA-COMP:19498"/>
        <dbReference type="Rhea" id="RHEA-COMP:19501"/>
        <dbReference type="Rhea" id="RHEA-COMP:19516"/>
        <dbReference type="Rhea" id="RHEA-COMP:19517"/>
        <dbReference type="ChEBI" id="CHEBI:15378"/>
        <dbReference type="ChEBI" id="CHEBI:57683"/>
        <dbReference type="ChEBI" id="CHEBI:58211"/>
        <dbReference type="ChEBI" id="CHEBI:132515"/>
        <dbReference type="ChEBI" id="CHEBI:132516"/>
        <dbReference type="EC" id="2.4.1.258"/>
    </reaction>
    <physiologicalReaction direction="left-to-right" evidence="10">
        <dbReference type="Rhea" id="RHEA:29528"/>
    </physiologicalReaction>
</comment>
<gene>
    <name evidence="14" type="ORF">CAMP_LOCUS3857</name>
</gene>
<dbReference type="Pfam" id="PF09732">
    <property type="entry name" value="CactinC_cactus"/>
    <property type="match status" value="1"/>
</dbReference>
<dbReference type="InterPro" id="IPR019134">
    <property type="entry name" value="Cactin_C"/>
</dbReference>
<protein>
    <recommendedName>
        <fullName evidence="3">dolichyl-P-Man:Man5GlcNAc2-PP-dolichol alpha-1,3-mannosyltransferase</fullName>
        <ecNumber evidence="3">2.4.1.258</ecNumber>
    </recommendedName>
</protein>
<reference evidence="14" key="1">
    <citation type="submission" date="2022-11" db="EMBL/GenBank/DDBJ databases">
        <authorList>
            <person name="Kikuchi T."/>
        </authorList>
    </citation>
    <scope>NUCLEOTIDE SEQUENCE</scope>
    <source>
        <strain evidence="14">PS1010</strain>
    </source>
</reference>
<keyword evidence="6 12" id="KW-0812">Transmembrane</keyword>
<dbReference type="AlphaFoldDB" id="A0A9P1MYA6"/>
<keyword evidence="4" id="KW-0328">Glycosyltransferase</keyword>
<feature type="transmembrane region" description="Helical" evidence="12">
    <location>
        <begin position="734"/>
        <end position="750"/>
    </location>
</feature>
<feature type="transmembrane region" description="Helical" evidence="12">
    <location>
        <begin position="365"/>
        <end position="388"/>
    </location>
</feature>
<feature type="transmembrane region" description="Helical" evidence="12">
    <location>
        <begin position="547"/>
        <end position="570"/>
    </location>
</feature>
<evidence type="ECO:0000256" key="8">
    <source>
        <dbReference type="ARBA" id="ARBA00022989"/>
    </source>
</evidence>
<keyword evidence="15" id="KW-1185">Reference proteome</keyword>
<feature type="transmembrane region" description="Helical" evidence="12">
    <location>
        <begin position="614"/>
        <end position="635"/>
    </location>
</feature>
<dbReference type="GO" id="GO:0005789">
    <property type="term" value="C:endoplasmic reticulum membrane"/>
    <property type="evidence" value="ECO:0007669"/>
    <property type="project" value="UniProtKB-SubCell"/>
</dbReference>
<evidence type="ECO:0000256" key="4">
    <source>
        <dbReference type="ARBA" id="ARBA00022676"/>
    </source>
</evidence>
<dbReference type="Pfam" id="PF05208">
    <property type="entry name" value="ALG3"/>
    <property type="match status" value="1"/>
</dbReference>
<feature type="domain" description="Splicing factor Cactin C-terminal" evidence="13">
    <location>
        <begin position="217"/>
        <end position="337"/>
    </location>
</feature>
<feature type="transmembrane region" description="Helical" evidence="12">
    <location>
        <begin position="446"/>
        <end position="465"/>
    </location>
</feature>
<accession>A0A9P1MYA6</accession>
<keyword evidence="8 12" id="KW-1133">Transmembrane helix</keyword>
<feature type="transmembrane region" description="Helical" evidence="12">
    <location>
        <begin position="656"/>
        <end position="675"/>
    </location>
</feature>
<evidence type="ECO:0000313" key="15">
    <source>
        <dbReference type="Proteomes" id="UP001152747"/>
    </source>
</evidence>
<dbReference type="GO" id="GO:0052925">
    <property type="term" value="F:dol-P-Man:Man(5)GlcNAc(2)-PP-Dol alpha-1,3-mannosyltransferase activity"/>
    <property type="evidence" value="ECO:0007669"/>
    <property type="project" value="UniProtKB-EC"/>
</dbReference>
<proteinExistence type="predicted"/>
<sequence>MERQIIDKLRSNSGNKGYWQDLKEQLNVYIARKRLRENHGKMLRLKLARIREEQMKEVQMADTTRPQKRILPKKEESDDDEVDESDEQQNEKLSKKVRRKVDISELDNPELDDEQKERQWRALTNEQLEEATLELFNLGCYSPVYSGFDDVMPGIEIIDAQTDMEILMEKRESNRKKPDGVANDSDAKMIAIARKGMEGDEATFSVEEQIETQKHLWSDKYRPRKPTYLNRVQTGFDWNKYNQTHYDMDNPPPKIVQGYKFNIFYPDLLDPTKTPTFTVTPCDDPDFAVVRFKAGPPYEDIAFKVVNREWEILHKNGYKCQFQNGVFQLWFMFKKSNANMRILFDPPHIIWNDIRKWFFIYNATGFRVLAIATLIIEFFLSIFVINFVNYTEIDWSTYMQQVECVSQKGIFNYSQIGGDTGPCVYPAGHLFIFQVLHFLTNGGKSILIAQYIFMILYIINLALVFRILYKTNRIPPFVVLLCSVTGYRIHSIFMLRLFNDPIAMLLFYAAFNFFIDYKWVPGCVLYSLAVSIKMNVLLFAPAKFFMLVLNVGFATTFGYIALCAVVQFYIGLPFLWYDWKSYVIRSFDLSRVFMFKWTVNWRFLPVDIFLDKRFHATLLIGHLTLLALFAFNMWYRNTGGIRWGYLVGRIRTITGTAETFFAFSTANLIGIAFSRSLHYQFYSWYYHQLPFLLFFNYPRDIKKEEIPWNSIIWKCGVLLLVELCWNVYPSTWWSSLLLHILHAGILTYVVKTRILLPEDREPIHYNMSPEEYKIWKNILDKKLTWNSGGDLPELTSKKYPKKLYFTPTGGLRVTNCDYESDDYEDETDKRVVRLLKKYRKIKKNKFKRYNPEDEALHNNLAEIIKYCEEHECEVIPEEKRPIYKLANK</sequence>
<evidence type="ECO:0000256" key="12">
    <source>
        <dbReference type="SAM" id="Phobius"/>
    </source>
</evidence>
<evidence type="ECO:0000256" key="3">
    <source>
        <dbReference type="ARBA" id="ARBA00011964"/>
    </source>
</evidence>
<dbReference type="PANTHER" id="PTHR12646:SF0">
    <property type="entry name" value="DOL-P-MAN:MAN(5)GLCNAC(2)-PP-DOL ALPHA-1,3-MANNOSYLTRANSFERASE"/>
    <property type="match status" value="1"/>
</dbReference>
<dbReference type="EMBL" id="CANHGI010000002">
    <property type="protein sequence ID" value="CAI5441220.1"/>
    <property type="molecule type" value="Genomic_DNA"/>
</dbReference>
<keyword evidence="7" id="KW-0256">Endoplasmic reticulum</keyword>
<evidence type="ECO:0000256" key="2">
    <source>
        <dbReference type="ARBA" id="ARBA00004922"/>
    </source>
</evidence>
<evidence type="ECO:0000256" key="10">
    <source>
        <dbReference type="ARBA" id="ARBA00049506"/>
    </source>
</evidence>
<evidence type="ECO:0000259" key="13">
    <source>
        <dbReference type="Pfam" id="PF09732"/>
    </source>
</evidence>
<dbReference type="Proteomes" id="UP001152747">
    <property type="component" value="Unassembled WGS sequence"/>
</dbReference>
<dbReference type="EC" id="2.4.1.258" evidence="3"/>
<evidence type="ECO:0000256" key="11">
    <source>
        <dbReference type="SAM" id="MobiDB-lite"/>
    </source>
</evidence>
<organism evidence="14 15">
    <name type="scientific">Caenorhabditis angaria</name>
    <dbReference type="NCBI Taxonomy" id="860376"/>
    <lineage>
        <taxon>Eukaryota</taxon>
        <taxon>Metazoa</taxon>
        <taxon>Ecdysozoa</taxon>
        <taxon>Nematoda</taxon>
        <taxon>Chromadorea</taxon>
        <taxon>Rhabditida</taxon>
        <taxon>Rhabditina</taxon>
        <taxon>Rhabditomorpha</taxon>
        <taxon>Rhabditoidea</taxon>
        <taxon>Rhabditidae</taxon>
        <taxon>Peloderinae</taxon>
        <taxon>Caenorhabditis</taxon>
    </lineage>
</organism>
<keyword evidence="9 12" id="KW-0472">Membrane</keyword>
<feature type="region of interest" description="Disordered" evidence="11">
    <location>
        <begin position="56"/>
        <end position="98"/>
    </location>
</feature>
<evidence type="ECO:0000256" key="7">
    <source>
        <dbReference type="ARBA" id="ARBA00022824"/>
    </source>
</evidence>
<feature type="compositionally biased region" description="Acidic residues" evidence="11">
    <location>
        <begin position="77"/>
        <end position="88"/>
    </location>
</feature>
<evidence type="ECO:0000256" key="1">
    <source>
        <dbReference type="ARBA" id="ARBA00004477"/>
    </source>
</evidence>
<evidence type="ECO:0000256" key="6">
    <source>
        <dbReference type="ARBA" id="ARBA00022692"/>
    </source>
</evidence>
<evidence type="ECO:0000256" key="9">
    <source>
        <dbReference type="ARBA" id="ARBA00023136"/>
    </source>
</evidence>
<evidence type="ECO:0000313" key="14">
    <source>
        <dbReference type="EMBL" id="CAI5441220.1"/>
    </source>
</evidence>
<dbReference type="InterPro" id="IPR007873">
    <property type="entry name" value="Glycosyltransferase_ALG3"/>
</dbReference>
<evidence type="ECO:0000256" key="5">
    <source>
        <dbReference type="ARBA" id="ARBA00022679"/>
    </source>
</evidence>
<feature type="transmembrane region" description="Helical" evidence="12">
    <location>
        <begin position="519"/>
        <end position="540"/>
    </location>
</feature>
<keyword evidence="5" id="KW-0808">Transferase</keyword>